<reference evidence="1" key="1">
    <citation type="submission" date="2014-11" db="EMBL/GenBank/DDBJ databases">
        <authorList>
            <person name="Amaro Gonzalez C."/>
        </authorList>
    </citation>
    <scope>NUCLEOTIDE SEQUENCE</scope>
</reference>
<dbReference type="AlphaFoldDB" id="A0A0E9QWM7"/>
<evidence type="ECO:0000313" key="1">
    <source>
        <dbReference type="EMBL" id="JAH21229.1"/>
    </source>
</evidence>
<sequence>MLSTDFIHTGHWLHSC</sequence>
<proteinExistence type="predicted"/>
<dbReference type="EMBL" id="GBXM01087348">
    <property type="protein sequence ID" value="JAH21229.1"/>
    <property type="molecule type" value="Transcribed_RNA"/>
</dbReference>
<protein>
    <submittedName>
        <fullName evidence="1">Uncharacterized protein</fullName>
    </submittedName>
</protein>
<organism evidence="1">
    <name type="scientific">Anguilla anguilla</name>
    <name type="common">European freshwater eel</name>
    <name type="synonym">Muraena anguilla</name>
    <dbReference type="NCBI Taxonomy" id="7936"/>
    <lineage>
        <taxon>Eukaryota</taxon>
        <taxon>Metazoa</taxon>
        <taxon>Chordata</taxon>
        <taxon>Craniata</taxon>
        <taxon>Vertebrata</taxon>
        <taxon>Euteleostomi</taxon>
        <taxon>Actinopterygii</taxon>
        <taxon>Neopterygii</taxon>
        <taxon>Teleostei</taxon>
        <taxon>Anguilliformes</taxon>
        <taxon>Anguillidae</taxon>
        <taxon>Anguilla</taxon>
    </lineage>
</organism>
<name>A0A0E9QWM7_ANGAN</name>
<reference evidence="1" key="2">
    <citation type="journal article" date="2015" name="Fish Shellfish Immunol.">
        <title>Early steps in the European eel (Anguilla anguilla)-Vibrio vulnificus interaction in the gills: Role of the RtxA13 toxin.</title>
        <authorList>
            <person name="Callol A."/>
            <person name="Pajuelo D."/>
            <person name="Ebbesson L."/>
            <person name="Teles M."/>
            <person name="MacKenzie S."/>
            <person name="Amaro C."/>
        </authorList>
    </citation>
    <scope>NUCLEOTIDE SEQUENCE</scope>
</reference>
<accession>A0A0E9QWM7</accession>